<reference evidence="15 16" key="1">
    <citation type="submission" date="2015-04" db="EMBL/GenBank/DDBJ databases">
        <title>Complete genome sequence of Schizopora paradoxa KUC8140, a cosmopolitan wood degrader in East Asia.</title>
        <authorList>
            <consortium name="DOE Joint Genome Institute"/>
            <person name="Min B."/>
            <person name="Park H."/>
            <person name="Jang Y."/>
            <person name="Kim J.-J."/>
            <person name="Kim K.H."/>
            <person name="Pangilinan J."/>
            <person name="Lipzen A."/>
            <person name="Riley R."/>
            <person name="Grigoriev I.V."/>
            <person name="Spatafora J.W."/>
            <person name="Choi I.-G."/>
        </authorList>
    </citation>
    <scope>NUCLEOTIDE SEQUENCE [LARGE SCALE GENOMIC DNA]</scope>
    <source>
        <strain evidence="15 16">KUC8140</strain>
    </source>
</reference>
<evidence type="ECO:0000256" key="3">
    <source>
        <dbReference type="ARBA" id="ARBA00022538"/>
    </source>
</evidence>
<dbReference type="GO" id="GO:0001508">
    <property type="term" value="P:action potential"/>
    <property type="evidence" value="ECO:0007669"/>
    <property type="project" value="TreeGrafter"/>
</dbReference>
<evidence type="ECO:0000313" key="16">
    <source>
        <dbReference type="Proteomes" id="UP000053477"/>
    </source>
</evidence>
<dbReference type="OrthoDB" id="415460at2759"/>
<keyword evidence="16" id="KW-1185">Reference proteome</keyword>
<keyword evidence="9" id="KW-0406">Ion transport</keyword>
<evidence type="ECO:0000256" key="13">
    <source>
        <dbReference type="SAM" id="Phobius"/>
    </source>
</evidence>
<dbReference type="EMBL" id="KQ086100">
    <property type="protein sequence ID" value="KLO08240.1"/>
    <property type="molecule type" value="Genomic_DNA"/>
</dbReference>
<accession>A0A0H2R8R2</accession>
<organism evidence="15 16">
    <name type="scientific">Schizopora paradoxa</name>
    <dbReference type="NCBI Taxonomy" id="27342"/>
    <lineage>
        <taxon>Eukaryota</taxon>
        <taxon>Fungi</taxon>
        <taxon>Dikarya</taxon>
        <taxon>Basidiomycota</taxon>
        <taxon>Agaricomycotina</taxon>
        <taxon>Agaricomycetes</taxon>
        <taxon>Hymenochaetales</taxon>
        <taxon>Schizoporaceae</taxon>
        <taxon>Schizopora</taxon>
    </lineage>
</organism>
<evidence type="ECO:0000313" key="15">
    <source>
        <dbReference type="EMBL" id="KLO08240.1"/>
    </source>
</evidence>
<feature type="transmembrane region" description="Helical" evidence="13">
    <location>
        <begin position="252"/>
        <end position="273"/>
    </location>
</feature>
<evidence type="ECO:0000256" key="8">
    <source>
        <dbReference type="ARBA" id="ARBA00022989"/>
    </source>
</evidence>
<dbReference type="Proteomes" id="UP000053477">
    <property type="component" value="Unassembled WGS sequence"/>
</dbReference>
<protein>
    <submittedName>
        <fullName evidence="15">Voltage-gated potassium channel</fullName>
    </submittedName>
</protein>
<dbReference type="FunFam" id="1.10.287.70:FF:000097">
    <property type="entry name" value="Potassium voltage-gated channel subfamily G member 3"/>
    <property type="match status" value="1"/>
</dbReference>
<dbReference type="InParanoid" id="A0A0H2R8R2"/>
<dbReference type="Gene3D" id="1.20.120.350">
    <property type="entry name" value="Voltage-gated potassium channels. Chain C"/>
    <property type="match status" value="1"/>
</dbReference>
<feature type="transmembrane region" description="Helical" evidence="13">
    <location>
        <begin position="285"/>
        <end position="306"/>
    </location>
</feature>
<evidence type="ECO:0000256" key="10">
    <source>
        <dbReference type="ARBA" id="ARBA00023136"/>
    </source>
</evidence>
<dbReference type="Pfam" id="PF00520">
    <property type="entry name" value="Ion_trans"/>
    <property type="match status" value="1"/>
</dbReference>
<dbReference type="Gene3D" id="1.10.287.70">
    <property type="match status" value="1"/>
</dbReference>
<dbReference type="GO" id="GO:0005249">
    <property type="term" value="F:voltage-gated potassium channel activity"/>
    <property type="evidence" value="ECO:0007669"/>
    <property type="project" value="InterPro"/>
</dbReference>
<feature type="transmembrane region" description="Helical" evidence="13">
    <location>
        <begin position="109"/>
        <end position="131"/>
    </location>
</feature>
<dbReference type="PRINTS" id="PR00169">
    <property type="entry name" value="KCHANNEL"/>
</dbReference>
<keyword evidence="8 13" id="KW-1133">Transmembrane helix</keyword>
<comment type="subcellular location">
    <subcellularLocation>
        <location evidence="1">Membrane</location>
        <topology evidence="1">Multi-pass membrane protein</topology>
    </subcellularLocation>
</comment>
<feature type="compositionally biased region" description="Polar residues" evidence="12">
    <location>
        <begin position="1"/>
        <end position="18"/>
    </location>
</feature>
<evidence type="ECO:0000256" key="2">
    <source>
        <dbReference type="ARBA" id="ARBA00022448"/>
    </source>
</evidence>
<dbReference type="AlphaFoldDB" id="A0A0H2R8R2"/>
<dbReference type="InterPro" id="IPR005821">
    <property type="entry name" value="Ion_trans_dom"/>
</dbReference>
<keyword evidence="3" id="KW-0633">Potassium transport</keyword>
<evidence type="ECO:0000256" key="5">
    <source>
        <dbReference type="ARBA" id="ARBA00022826"/>
    </source>
</evidence>
<evidence type="ECO:0000259" key="14">
    <source>
        <dbReference type="Pfam" id="PF00520"/>
    </source>
</evidence>
<feature type="transmembrane region" description="Helical" evidence="13">
    <location>
        <begin position="75"/>
        <end position="97"/>
    </location>
</feature>
<dbReference type="GO" id="GO:0008076">
    <property type="term" value="C:voltage-gated potassium channel complex"/>
    <property type="evidence" value="ECO:0007669"/>
    <property type="project" value="InterPro"/>
</dbReference>
<evidence type="ECO:0000256" key="9">
    <source>
        <dbReference type="ARBA" id="ARBA00023065"/>
    </source>
</evidence>
<evidence type="ECO:0000256" key="11">
    <source>
        <dbReference type="ARBA" id="ARBA00023303"/>
    </source>
</evidence>
<feature type="transmembrane region" description="Helical" evidence="13">
    <location>
        <begin position="137"/>
        <end position="158"/>
    </location>
</feature>
<dbReference type="STRING" id="27342.A0A0H2R8R2"/>
<keyword evidence="2" id="KW-0813">Transport</keyword>
<keyword evidence="6" id="KW-0851">Voltage-gated channel</keyword>
<dbReference type="PANTHER" id="PTHR11537:SF254">
    <property type="entry name" value="POTASSIUM VOLTAGE-GATED CHANNEL PROTEIN SHAB"/>
    <property type="match status" value="1"/>
</dbReference>
<keyword evidence="7" id="KW-0630">Potassium</keyword>
<dbReference type="PANTHER" id="PTHR11537">
    <property type="entry name" value="VOLTAGE-GATED POTASSIUM CHANNEL"/>
    <property type="match status" value="1"/>
</dbReference>
<feature type="transmembrane region" description="Helical" evidence="13">
    <location>
        <begin position="210"/>
        <end position="232"/>
    </location>
</feature>
<keyword evidence="5" id="KW-0631">Potassium channel</keyword>
<feature type="region of interest" description="Disordered" evidence="12">
    <location>
        <begin position="1"/>
        <end position="24"/>
    </location>
</feature>
<evidence type="ECO:0000256" key="7">
    <source>
        <dbReference type="ARBA" id="ARBA00022958"/>
    </source>
</evidence>
<keyword evidence="10 13" id="KW-0472">Membrane</keyword>
<dbReference type="SUPFAM" id="SSF81324">
    <property type="entry name" value="Voltage-gated potassium channels"/>
    <property type="match status" value="1"/>
</dbReference>
<evidence type="ECO:0000256" key="1">
    <source>
        <dbReference type="ARBA" id="ARBA00004141"/>
    </source>
</evidence>
<keyword evidence="11 15" id="KW-0407">Ion channel</keyword>
<keyword evidence="4 13" id="KW-0812">Transmembrane</keyword>
<feature type="domain" description="Ion transport" evidence="14">
    <location>
        <begin position="76"/>
        <end position="310"/>
    </location>
</feature>
<evidence type="ECO:0000256" key="4">
    <source>
        <dbReference type="ARBA" id="ARBA00022692"/>
    </source>
</evidence>
<dbReference type="InterPro" id="IPR027359">
    <property type="entry name" value="Volt_channel_dom_sf"/>
</dbReference>
<evidence type="ECO:0000256" key="6">
    <source>
        <dbReference type="ARBA" id="ARBA00022882"/>
    </source>
</evidence>
<name>A0A0H2R8R2_9AGAM</name>
<proteinExistence type="predicted"/>
<evidence type="ECO:0000256" key="12">
    <source>
        <dbReference type="SAM" id="MobiDB-lite"/>
    </source>
</evidence>
<sequence>MNFFSSLTASKAANSSSPNDDDETELQSFFPHLTPLTTSSFDPNDLPFDPSTLHPPWKRSLYTLLECPASSASAFIVHGVITSLILMSAGVTILETIPSFHATSPRVWFGLETGLVVLFTVEYVCRALAWSGSAGMFMSWVFSFFGIVDLLAILPYYIEIMMGVDTSMMFRFSILRTFRLLRVFKAFRTNNTILLTIEVMYLSVRRSQHALLALGFFLLMFLVIFSTVLYFAERGTWDPTLEIFLDEDGEASGFSSIPAAAWFVLVTITTVGYGDTIPRTVLGRLVAVPLLVCGLLLIALPSFVLGREFSAIWEEMGAEGVMGGIDAVGGRMGIGGRMGGIGGGEAVVMERRVSV</sequence>
<dbReference type="InterPro" id="IPR028325">
    <property type="entry name" value="VG_K_chnl"/>
</dbReference>
<gene>
    <name evidence="15" type="ORF">SCHPADRAFT_835580</name>
</gene>